<keyword evidence="2" id="KW-0808">Transferase</keyword>
<dbReference type="EMBL" id="BKCN01000002">
    <property type="protein sequence ID" value="GER02790.1"/>
    <property type="molecule type" value="Genomic_DNA"/>
</dbReference>
<dbReference type="CDD" id="cd02440">
    <property type="entry name" value="AdoMet_MTases"/>
    <property type="match status" value="1"/>
</dbReference>
<name>A0A5A7N5U5_9PROT</name>
<keyword evidence="3" id="KW-1185">Reference proteome</keyword>
<dbReference type="PANTHER" id="PTHR43591:SF110">
    <property type="entry name" value="RHODANESE DOMAIN-CONTAINING PROTEIN"/>
    <property type="match status" value="1"/>
</dbReference>
<evidence type="ECO:0000313" key="3">
    <source>
        <dbReference type="Proteomes" id="UP000324996"/>
    </source>
</evidence>
<dbReference type="RefSeq" id="WP_042087678.1">
    <property type="nucleotide sequence ID" value="NZ_BKCN01000002.1"/>
</dbReference>
<gene>
    <name evidence="2" type="ORF">JCM17846_04720</name>
</gene>
<evidence type="ECO:0000313" key="2">
    <source>
        <dbReference type="EMBL" id="GER02790.1"/>
    </source>
</evidence>
<dbReference type="Proteomes" id="UP000324996">
    <property type="component" value="Unassembled WGS sequence"/>
</dbReference>
<dbReference type="PANTHER" id="PTHR43591">
    <property type="entry name" value="METHYLTRANSFERASE"/>
    <property type="match status" value="1"/>
</dbReference>
<dbReference type="GO" id="GO:0008757">
    <property type="term" value="F:S-adenosylmethionine-dependent methyltransferase activity"/>
    <property type="evidence" value="ECO:0007669"/>
    <property type="project" value="InterPro"/>
</dbReference>
<proteinExistence type="predicted"/>
<evidence type="ECO:0000259" key="1">
    <source>
        <dbReference type="Pfam" id="PF08241"/>
    </source>
</evidence>
<dbReference type="SUPFAM" id="SSF53335">
    <property type="entry name" value="S-adenosyl-L-methionine-dependent methyltransferases"/>
    <property type="match status" value="1"/>
</dbReference>
<dbReference type="AlphaFoldDB" id="A0A5A7N5U5"/>
<organism evidence="2 3">
    <name type="scientific">Iodidimonas nitroreducens</name>
    <dbReference type="NCBI Taxonomy" id="1236968"/>
    <lineage>
        <taxon>Bacteria</taxon>
        <taxon>Pseudomonadati</taxon>
        <taxon>Pseudomonadota</taxon>
        <taxon>Alphaproteobacteria</taxon>
        <taxon>Iodidimonadales</taxon>
        <taxon>Iodidimonadaceae</taxon>
        <taxon>Iodidimonas</taxon>
    </lineage>
</organism>
<dbReference type="Pfam" id="PF08241">
    <property type="entry name" value="Methyltransf_11"/>
    <property type="match status" value="1"/>
</dbReference>
<dbReference type="Gene3D" id="3.40.50.150">
    <property type="entry name" value="Vaccinia Virus protein VP39"/>
    <property type="match status" value="1"/>
</dbReference>
<dbReference type="InterPro" id="IPR013216">
    <property type="entry name" value="Methyltransf_11"/>
</dbReference>
<protein>
    <submittedName>
        <fullName evidence="2">Methyltransferase type 11</fullName>
    </submittedName>
</protein>
<sequence>MVNDSHLKRAYALKNPKDAEALYRDWAASYDKDVVDGLGYVAPQESVKVLLSHLKGHEKTIIDVGCGTGLVGDVIQNEHPMVCDGLDLSPEMLDIARDRGSYRNLLTGDLTSRLDLEDDLYDAAICVGTFTSGHVGPDGLREIIRITKPGGIICFTVNENVYEDQDYDQALSSLEDEGLCRRIEQHEMDYIPKEGLRAQVITIGVPEVVKN</sequence>
<dbReference type="InterPro" id="IPR029063">
    <property type="entry name" value="SAM-dependent_MTases_sf"/>
</dbReference>
<keyword evidence="2" id="KW-0489">Methyltransferase</keyword>
<dbReference type="GO" id="GO:0032259">
    <property type="term" value="P:methylation"/>
    <property type="evidence" value="ECO:0007669"/>
    <property type="project" value="UniProtKB-KW"/>
</dbReference>
<comment type="caution">
    <text evidence="2">The sequence shown here is derived from an EMBL/GenBank/DDBJ whole genome shotgun (WGS) entry which is preliminary data.</text>
</comment>
<reference evidence="2 3" key="1">
    <citation type="submission" date="2019-09" db="EMBL/GenBank/DDBJ databases">
        <title>NBRP : Genome information of microbial organism related human and environment.</title>
        <authorList>
            <person name="Hattori M."/>
            <person name="Oshima K."/>
            <person name="Inaba H."/>
            <person name="Suda W."/>
            <person name="Sakamoto M."/>
            <person name="Iino T."/>
            <person name="Kitahara M."/>
            <person name="Oshida Y."/>
            <person name="Iida T."/>
            <person name="Kudo T."/>
            <person name="Itoh T."/>
            <person name="Ohkuma M."/>
        </authorList>
    </citation>
    <scope>NUCLEOTIDE SEQUENCE [LARGE SCALE GENOMIC DNA]</scope>
    <source>
        <strain evidence="2 3">Q-1</strain>
    </source>
</reference>
<feature type="domain" description="Methyltransferase type 11" evidence="1">
    <location>
        <begin position="62"/>
        <end position="155"/>
    </location>
</feature>
<accession>A0A5A7N5U5</accession>